<keyword evidence="1" id="KW-0812">Transmembrane</keyword>
<reference evidence="2 3" key="1">
    <citation type="submission" date="2014-04" db="EMBL/GenBank/DDBJ databases">
        <title>Draft genome sequence of Bacillus azotoformans MEV2011, a (co-) denitrifying strain unable to grow in the presence of oxygen.</title>
        <authorList>
            <person name="Nielsen M."/>
            <person name="Schreiber L."/>
            <person name="Finster K."/>
            <person name="Schramm A."/>
        </authorList>
    </citation>
    <scope>NUCLEOTIDE SEQUENCE [LARGE SCALE GENOMIC DNA]</scope>
    <source>
        <strain evidence="2 3">MEV2011</strain>
    </source>
</reference>
<proteinExistence type="predicted"/>
<gene>
    <name evidence="2" type="ORF">M670_01617</name>
</gene>
<name>A0A072NP40_SCHAZ</name>
<evidence type="ECO:0000256" key="1">
    <source>
        <dbReference type="SAM" id="Phobius"/>
    </source>
</evidence>
<feature type="transmembrane region" description="Helical" evidence="1">
    <location>
        <begin position="12"/>
        <end position="31"/>
    </location>
</feature>
<comment type="caution">
    <text evidence="2">The sequence shown here is derived from an EMBL/GenBank/DDBJ whole genome shotgun (WGS) entry which is preliminary data.</text>
</comment>
<evidence type="ECO:0000313" key="3">
    <source>
        <dbReference type="Proteomes" id="UP000027936"/>
    </source>
</evidence>
<evidence type="ECO:0000313" key="2">
    <source>
        <dbReference type="EMBL" id="KEF39226.1"/>
    </source>
</evidence>
<protein>
    <submittedName>
        <fullName evidence="2">Uncharacterized protein</fullName>
    </submittedName>
</protein>
<dbReference type="EMBL" id="JJRY01000004">
    <property type="protein sequence ID" value="KEF39226.1"/>
    <property type="molecule type" value="Genomic_DNA"/>
</dbReference>
<dbReference type="Proteomes" id="UP000027936">
    <property type="component" value="Unassembled WGS sequence"/>
</dbReference>
<organism evidence="2 3">
    <name type="scientific">Schinkia azotoformans MEV2011</name>
    <dbReference type="NCBI Taxonomy" id="1348973"/>
    <lineage>
        <taxon>Bacteria</taxon>
        <taxon>Bacillati</taxon>
        <taxon>Bacillota</taxon>
        <taxon>Bacilli</taxon>
        <taxon>Bacillales</taxon>
        <taxon>Bacillaceae</taxon>
        <taxon>Calidifontibacillus/Schinkia group</taxon>
        <taxon>Schinkia</taxon>
    </lineage>
</organism>
<sequence>MALTDIPTLQPSKGSIFLIALPLVIFIFFFVKSKKEDAI</sequence>
<dbReference type="PATRIC" id="fig|1348973.3.peg.1578"/>
<accession>A0A072NP40</accession>
<dbReference type="AlphaFoldDB" id="A0A072NP40"/>
<keyword evidence="1" id="KW-1133">Transmembrane helix</keyword>
<keyword evidence="1" id="KW-0472">Membrane</keyword>